<feature type="compositionally biased region" description="Polar residues" evidence="3">
    <location>
        <begin position="9"/>
        <end position="23"/>
    </location>
</feature>
<evidence type="ECO:0000313" key="8">
    <source>
        <dbReference type="Proteomes" id="UP000663855"/>
    </source>
</evidence>
<dbReference type="Proteomes" id="UP000681720">
    <property type="component" value="Unassembled WGS sequence"/>
</dbReference>
<dbReference type="Proteomes" id="UP000663834">
    <property type="component" value="Unassembled WGS sequence"/>
</dbReference>
<dbReference type="PANTHER" id="PTHR24104:SF25">
    <property type="entry name" value="PROTEIN LIN-41"/>
    <property type="match status" value="1"/>
</dbReference>
<feature type="repeat" description="NHL" evidence="2">
    <location>
        <begin position="245"/>
        <end position="285"/>
    </location>
</feature>
<keyword evidence="4" id="KW-0812">Transmembrane</keyword>
<reference evidence="5" key="1">
    <citation type="submission" date="2021-02" db="EMBL/GenBank/DDBJ databases">
        <authorList>
            <person name="Nowell W R."/>
        </authorList>
    </citation>
    <scope>NUCLEOTIDE SEQUENCE</scope>
</reference>
<evidence type="ECO:0008006" key="9">
    <source>
        <dbReference type="Google" id="ProtNLM"/>
    </source>
</evidence>
<dbReference type="Pfam" id="PF01436">
    <property type="entry name" value="NHL"/>
    <property type="match status" value="3"/>
</dbReference>
<feature type="repeat" description="NHL" evidence="2">
    <location>
        <begin position="143"/>
        <end position="182"/>
    </location>
</feature>
<dbReference type="PROSITE" id="PS51125">
    <property type="entry name" value="NHL"/>
    <property type="match status" value="3"/>
</dbReference>
<dbReference type="CDD" id="cd05819">
    <property type="entry name" value="NHL"/>
    <property type="match status" value="1"/>
</dbReference>
<dbReference type="InterPro" id="IPR050952">
    <property type="entry name" value="TRIM-NHL_E3_ligases"/>
</dbReference>
<name>A0A815AV90_9BILA</name>
<dbReference type="EMBL" id="CAJNOW010019226">
    <property type="protein sequence ID" value="CAF1671199.1"/>
    <property type="molecule type" value="Genomic_DNA"/>
</dbReference>
<evidence type="ECO:0000256" key="4">
    <source>
        <dbReference type="SAM" id="Phobius"/>
    </source>
</evidence>
<feature type="region of interest" description="Disordered" evidence="3">
    <location>
        <begin position="1"/>
        <end position="23"/>
    </location>
</feature>
<dbReference type="PANTHER" id="PTHR24104">
    <property type="entry name" value="E3 UBIQUITIN-PROTEIN LIGASE NHLRC1-RELATED"/>
    <property type="match status" value="1"/>
</dbReference>
<dbReference type="Gene3D" id="2.120.10.30">
    <property type="entry name" value="TolB, C-terminal domain"/>
    <property type="match status" value="1"/>
</dbReference>
<dbReference type="GO" id="GO:0008270">
    <property type="term" value="F:zinc ion binding"/>
    <property type="evidence" value="ECO:0007669"/>
    <property type="project" value="UniProtKB-KW"/>
</dbReference>
<evidence type="ECO:0000256" key="3">
    <source>
        <dbReference type="SAM" id="MobiDB-lite"/>
    </source>
</evidence>
<organism evidence="5 8">
    <name type="scientific">Rotaria magnacalcarata</name>
    <dbReference type="NCBI Taxonomy" id="392030"/>
    <lineage>
        <taxon>Eukaryota</taxon>
        <taxon>Metazoa</taxon>
        <taxon>Spiralia</taxon>
        <taxon>Gnathifera</taxon>
        <taxon>Rotifera</taxon>
        <taxon>Eurotatoria</taxon>
        <taxon>Bdelloidea</taxon>
        <taxon>Philodinida</taxon>
        <taxon>Philodinidae</taxon>
        <taxon>Rotaria</taxon>
    </lineage>
</organism>
<dbReference type="InterPro" id="IPR011042">
    <property type="entry name" value="6-blade_b-propeller_TolB-like"/>
</dbReference>
<dbReference type="InterPro" id="IPR001258">
    <property type="entry name" value="NHL_repeat"/>
</dbReference>
<dbReference type="Gene3D" id="2.40.10.500">
    <property type="match status" value="2"/>
</dbReference>
<evidence type="ECO:0000256" key="2">
    <source>
        <dbReference type="PROSITE-ProRule" id="PRU00504"/>
    </source>
</evidence>
<accession>A0A815AV90</accession>
<dbReference type="AlphaFoldDB" id="A0A815AV90"/>
<proteinExistence type="predicted"/>
<evidence type="ECO:0000313" key="5">
    <source>
        <dbReference type="EMBL" id="CAF1261701.1"/>
    </source>
</evidence>
<evidence type="ECO:0000313" key="7">
    <source>
        <dbReference type="EMBL" id="CAF3959046.1"/>
    </source>
</evidence>
<keyword evidence="4" id="KW-1133">Transmembrane helix</keyword>
<feature type="transmembrane region" description="Helical" evidence="4">
    <location>
        <begin position="86"/>
        <end position="111"/>
    </location>
</feature>
<sequence length="439" mass="46924">MQKVHKKNANVSTPKSPIRESQSTSVRLTLSQLSVSNAEVFPLENIQMKQFYGTSSTQMTSEASPSIPPQNRTTTPGKMKFKPWKVLATGLATLVVTCSLAAFIIGLYFLIINTRNTASSNTTTAVTLSLSWATSGITAYGTGASGATANQFNNPSHIFFNSSNALYVTDDWNNRVQQFSAGSSYATTVAGQASGQSGSTSYYLNQVSYAIIDSNSNLYVSDLQNNRVQYFAYGTFAGTTVAGAGGSGTSMNQLNNPRGLALDSNTNKLYIADTNNHRIMCYVVGVSSGTVVAGGNGQGTLNNQLNTPIGLHLDVSSNSLFIANAKSHNIIRWVVNASTWTLIAGTPNGQYGTTSTMLNYPNDFIFDSSGNLYVADTNNHRVQLFLSGQFNGTTIAGVTAVSGSAVNKLNSPQSLTLDSNLNLYVADTSNNRIQYFQRC</sequence>
<keyword evidence="4" id="KW-0472">Membrane</keyword>
<keyword evidence="1" id="KW-0677">Repeat</keyword>
<dbReference type="EMBL" id="CAJNOV010006831">
    <property type="protein sequence ID" value="CAF1261701.1"/>
    <property type="molecule type" value="Genomic_DNA"/>
</dbReference>
<feature type="repeat" description="NHL" evidence="2">
    <location>
        <begin position="349"/>
        <end position="388"/>
    </location>
</feature>
<dbReference type="SUPFAM" id="SSF63829">
    <property type="entry name" value="Calcium-dependent phosphotriesterase"/>
    <property type="match status" value="1"/>
</dbReference>
<comment type="caution">
    <text evidence="5">The sequence shown here is derived from an EMBL/GenBank/DDBJ whole genome shotgun (WGS) entry which is preliminary data.</text>
</comment>
<dbReference type="OrthoDB" id="273823at2759"/>
<gene>
    <name evidence="5" type="ORF">CJN711_LOCUS15021</name>
    <name evidence="7" type="ORF">GIL414_LOCUS9515</name>
    <name evidence="6" type="ORF">KQP761_LOCUS34289</name>
</gene>
<dbReference type="EMBL" id="CAJOBJ010003264">
    <property type="protein sequence ID" value="CAF3959046.1"/>
    <property type="molecule type" value="Genomic_DNA"/>
</dbReference>
<evidence type="ECO:0000256" key="1">
    <source>
        <dbReference type="ARBA" id="ARBA00022737"/>
    </source>
</evidence>
<dbReference type="Proteomes" id="UP000663855">
    <property type="component" value="Unassembled WGS sequence"/>
</dbReference>
<evidence type="ECO:0000313" key="6">
    <source>
        <dbReference type="EMBL" id="CAF1671199.1"/>
    </source>
</evidence>
<protein>
    <recommendedName>
        <fullName evidence="9">NHL repeat containing protein</fullName>
    </recommendedName>
</protein>